<evidence type="ECO:0000313" key="3">
    <source>
        <dbReference type="Proteomes" id="UP000249891"/>
    </source>
</evidence>
<sequence length="147" mass="16756">MKTAIEFKETQFSYILLSILALFVGIIVFSGYQNKGGWAIILLLVAILVAVFYKLTTVIDDYGITASFGIGFLSRRMNFQEMDVSTIQLIDVPWYYGIGIRYTSAGIIYNTKHNKAIRILSKDRKKVFLVGTDHYEEIKSILLQKNN</sequence>
<evidence type="ECO:0000313" key="2">
    <source>
        <dbReference type="EMBL" id="SQA76981.1"/>
    </source>
</evidence>
<reference evidence="2 3" key="1">
    <citation type="submission" date="2018-06" db="EMBL/GenBank/DDBJ databases">
        <authorList>
            <consortium name="Pathogen Informatics"/>
            <person name="Doyle S."/>
        </authorList>
    </citation>
    <scope>NUCLEOTIDE SEQUENCE [LARGE SCALE GENOMIC DNA]</scope>
    <source>
        <strain evidence="2 3">NCTC11546</strain>
    </source>
</reference>
<feature type="transmembrane region" description="Helical" evidence="1">
    <location>
        <begin position="12"/>
        <end position="32"/>
    </location>
</feature>
<dbReference type="EMBL" id="UARG01000017">
    <property type="protein sequence ID" value="SQA76981.1"/>
    <property type="molecule type" value="Genomic_DNA"/>
</dbReference>
<name>A0A2X2RL34_CAPOC</name>
<organism evidence="2 3">
    <name type="scientific">Capnocytophaga ochracea</name>
    <dbReference type="NCBI Taxonomy" id="1018"/>
    <lineage>
        <taxon>Bacteria</taxon>
        <taxon>Pseudomonadati</taxon>
        <taxon>Bacteroidota</taxon>
        <taxon>Flavobacteriia</taxon>
        <taxon>Flavobacteriales</taxon>
        <taxon>Flavobacteriaceae</taxon>
        <taxon>Capnocytophaga</taxon>
    </lineage>
</organism>
<keyword evidence="1" id="KW-0812">Transmembrane</keyword>
<keyword evidence="1" id="KW-1133">Transmembrane helix</keyword>
<feature type="transmembrane region" description="Helical" evidence="1">
    <location>
        <begin position="38"/>
        <end position="55"/>
    </location>
</feature>
<dbReference type="AlphaFoldDB" id="A0A2X2RL34"/>
<gene>
    <name evidence="2" type="ORF">NCTC11546_00183</name>
</gene>
<accession>A0A2X2RL34</accession>
<evidence type="ECO:0008006" key="4">
    <source>
        <dbReference type="Google" id="ProtNLM"/>
    </source>
</evidence>
<keyword evidence="1" id="KW-0472">Membrane</keyword>
<proteinExistence type="predicted"/>
<dbReference type="RefSeq" id="WP_128090625.1">
    <property type="nucleotide sequence ID" value="NZ_UARG01000017.1"/>
</dbReference>
<evidence type="ECO:0000256" key="1">
    <source>
        <dbReference type="SAM" id="Phobius"/>
    </source>
</evidence>
<protein>
    <recommendedName>
        <fullName evidence="4">Bacterial Pleckstrin homology domain-containing protein</fullName>
    </recommendedName>
</protein>
<dbReference type="Proteomes" id="UP000249891">
    <property type="component" value="Unassembled WGS sequence"/>
</dbReference>